<dbReference type="eggNOG" id="KOG1315">
    <property type="taxonomic scope" value="Eukaryota"/>
</dbReference>
<evidence type="ECO:0000256" key="2">
    <source>
        <dbReference type="ARBA" id="ARBA00022679"/>
    </source>
</evidence>
<dbReference type="GO" id="GO:0016020">
    <property type="term" value="C:membrane"/>
    <property type="evidence" value="ECO:0007669"/>
    <property type="project" value="UniProtKB-SubCell"/>
</dbReference>
<dbReference type="InterPro" id="IPR039859">
    <property type="entry name" value="PFA4/ZDH16/20/ERF2-like"/>
</dbReference>
<comment type="domain">
    <text evidence="8">The DHHC domain is required for palmitoyltransferase activity.</text>
</comment>
<dbReference type="RefSeq" id="XP_004031883.1">
    <property type="nucleotide sequence ID" value="XM_004031835.1"/>
</dbReference>
<keyword evidence="5 8" id="KW-0472">Membrane</keyword>
<dbReference type="STRING" id="857967.G0QWV4"/>
<evidence type="ECO:0000256" key="6">
    <source>
        <dbReference type="ARBA" id="ARBA00023315"/>
    </source>
</evidence>
<keyword evidence="4 8" id="KW-1133">Transmembrane helix</keyword>
<protein>
    <recommendedName>
        <fullName evidence="8">Palmitoyltransferase</fullName>
        <ecNumber evidence="8">2.3.1.225</ecNumber>
    </recommendedName>
</protein>
<dbReference type="GO" id="GO:0005794">
    <property type="term" value="C:Golgi apparatus"/>
    <property type="evidence" value="ECO:0007669"/>
    <property type="project" value="TreeGrafter"/>
</dbReference>
<dbReference type="PANTHER" id="PTHR22883:SF23">
    <property type="entry name" value="PALMITOYLTRANSFERASE ZDHHC6"/>
    <property type="match status" value="1"/>
</dbReference>
<dbReference type="Pfam" id="PF01529">
    <property type="entry name" value="DHHC"/>
    <property type="match status" value="1"/>
</dbReference>
<evidence type="ECO:0000313" key="10">
    <source>
        <dbReference type="EMBL" id="EGR30296.1"/>
    </source>
</evidence>
<evidence type="ECO:0000256" key="4">
    <source>
        <dbReference type="ARBA" id="ARBA00022989"/>
    </source>
</evidence>
<evidence type="ECO:0000256" key="8">
    <source>
        <dbReference type="RuleBase" id="RU079119"/>
    </source>
</evidence>
<feature type="transmembrane region" description="Helical" evidence="8">
    <location>
        <begin position="131"/>
        <end position="151"/>
    </location>
</feature>
<evidence type="ECO:0000256" key="3">
    <source>
        <dbReference type="ARBA" id="ARBA00022692"/>
    </source>
</evidence>
<evidence type="ECO:0000256" key="5">
    <source>
        <dbReference type="ARBA" id="ARBA00023136"/>
    </source>
</evidence>
<dbReference type="OrthoDB" id="288061at2759"/>
<accession>G0QWV4</accession>
<keyword evidence="6 8" id="KW-0012">Acyltransferase</keyword>
<dbReference type="EMBL" id="GL984018">
    <property type="protein sequence ID" value="EGR30296.1"/>
    <property type="molecule type" value="Genomic_DNA"/>
</dbReference>
<organism evidence="10 11">
    <name type="scientific">Ichthyophthirius multifiliis</name>
    <name type="common">White spot disease agent</name>
    <name type="synonym">Ich</name>
    <dbReference type="NCBI Taxonomy" id="5932"/>
    <lineage>
        <taxon>Eukaryota</taxon>
        <taxon>Sar</taxon>
        <taxon>Alveolata</taxon>
        <taxon>Ciliophora</taxon>
        <taxon>Intramacronucleata</taxon>
        <taxon>Oligohymenophorea</taxon>
        <taxon>Hymenostomatida</taxon>
        <taxon>Ophryoglenina</taxon>
        <taxon>Ichthyophthirius</taxon>
    </lineage>
</organism>
<dbReference type="PANTHER" id="PTHR22883">
    <property type="entry name" value="ZINC FINGER DHHC DOMAIN CONTAINING PROTEIN"/>
    <property type="match status" value="1"/>
</dbReference>
<dbReference type="GO" id="GO:0019706">
    <property type="term" value="F:protein-cysteine S-palmitoyltransferase activity"/>
    <property type="evidence" value="ECO:0007669"/>
    <property type="project" value="UniProtKB-EC"/>
</dbReference>
<evidence type="ECO:0000256" key="1">
    <source>
        <dbReference type="ARBA" id="ARBA00004141"/>
    </source>
</evidence>
<comment type="catalytic activity">
    <reaction evidence="8">
        <text>L-cysteinyl-[protein] + hexadecanoyl-CoA = S-hexadecanoyl-L-cysteinyl-[protein] + CoA</text>
        <dbReference type="Rhea" id="RHEA:36683"/>
        <dbReference type="Rhea" id="RHEA-COMP:10131"/>
        <dbReference type="Rhea" id="RHEA-COMP:11032"/>
        <dbReference type="ChEBI" id="CHEBI:29950"/>
        <dbReference type="ChEBI" id="CHEBI:57287"/>
        <dbReference type="ChEBI" id="CHEBI:57379"/>
        <dbReference type="ChEBI" id="CHEBI:74151"/>
        <dbReference type="EC" id="2.3.1.225"/>
    </reaction>
</comment>
<dbReference type="GeneID" id="14906406"/>
<evidence type="ECO:0000259" key="9">
    <source>
        <dbReference type="Pfam" id="PF01529"/>
    </source>
</evidence>
<keyword evidence="2 8" id="KW-0808">Transferase</keyword>
<dbReference type="OMA" id="TICCKNS"/>
<dbReference type="GO" id="GO:0005783">
    <property type="term" value="C:endoplasmic reticulum"/>
    <property type="evidence" value="ECO:0007669"/>
    <property type="project" value="TreeGrafter"/>
</dbReference>
<feature type="transmembrane region" description="Helical" evidence="8">
    <location>
        <begin position="99"/>
        <end position="119"/>
    </location>
</feature>
<comment type="similarity">
    <text evidence="7">Belongs to the DHHC palmitoyltransferase family. PFA5 subfamily.</text>
</comment>
<gene>
    <name evidence="10" type="ORF">IMG5_135620</name>
</gene>
<evidence type="ECO:0000313" key="11">
    <source>
        <dbReference type="Proteomes" id="UP000008983"/>
    </source>
</evidence>
<sequence length="156" mass="19334">MRVCFRLYKLYSRKYIRSRVFRVFYFIKNKIKIKIKKCRIKNIPLQNINKQVKYCYKCSLNPWKPDRVHNCKYCKKCIFRMNHHCDWINNCVRIKNHKYYLLFIIYILIIYFFGLILIFLNEILYYLSNDFLKVLFDITFTKILCLIYSALKLNCS</sequence>
<dbReference type="GO" id="GO:0006612">
    <property type="term" value="P:protein targeting to membrane"/>
    <property type="evidence" value="ECO:0007669"/>
    <property type="project" value="TreeGrafter"/>
</dbReference>
<dbReference type="EC" id="2.3.1.225" evidence="8"/>
<dbReference type="Proteomes" id="UP000008983">
    <property type="component" value="Unassembled WGS sequence"/>
</dbReference>
<dbReference type="InterPro" id="IPR001594">
    <property type="entry name" value="Palmitoyltrfase_DHHC"/>
</dbReference>
<comment type="subcellular location">
    <subcellularLocation>
        <location evidence="1">Membrane</location>
        <topology evidence="1">Multi-pass membrane protein</topology>
    </subcellularLocation>
</comment>
<proteinExistence type="inferred from homology"/>
<dbReference type="InParanoid" id="G0QWV4"/>
<name>G0QWV4_ICHMU</name>
<keyword evidence="11" id="KW-1185">Reference proteome</keyword>
<dbReference type="PROSITE" id="PS50216">
    <property type="entry name" value="DHHC"/>
    <property type="match status" value="1"/>
</dbReference>
<keyword evidence="3 8" id="KW-0812">Transmembrane</keyword>
<evidence type="ECO:0000256" key="7">
    <source>
        <dbReference type="ARBA" id="ARBA00038298"/>
    </source>
</evidence>
<feature type="domain" description="Palmitoyltransferase DHHC" evidence="9">
    <location>
        <begin position="49"/>
        <end position="151"/>
    </location>
</feature>
<reference evidence="10 11" key="1">
    <citation type="submission" date="2011-07" db="EMBL/GenBank/DDBJ databases">
        <authorList>
            <person name="Coyne R."/>
            <person name="Brami D."/>
            <person name="Johnson J."/>
            <person name="Hostetler J."/>
            <person name="Hannick L."/>
            <person name="Clark T."/>
            <person name="Cassidy-Hanley D."/>
            <person name="Inman J."/>
        </authorList>
    </citation>
    <scope>NUCLEOTIDE SEQUENCE [LARGE SCALE GENOMIC DNA]</scope>
    <source>
        <strain evidence="10 11">G5</strain>
    </source>
</reference>
<dbReference type="AlphaFoldDB" id="G0QWV4"/>